<evidence type="ECO:0008006" key="4">
    <source>
        <dbReference type="Google" id="ProtNLM"/>
    </source>
</evidence>
<dbReference type="Gene3D" id="1.25.40.10">
    <property type="entry name" value="Tetratricopeptide repeat domain"/>
    <property type="match status" value="1"/>
</dbReference>
<dbReference type="InterPro" id="IPR011990">
    <property type="entry name" value="TPR-like_helical_dom_sf"/>
</dbReference>
<evidence type="ECO:0000256" key="1">
    <source>
        <dbReference type="SAM" id="SignalP"/>
    </source>
</evidence>
<reference evidence="2 3" key="1">
    <citation type="submission" date="2019-01" db="EMBL/GenBank/DDBJ databases">
        <authorList>
            <person name="Chen W.-M."/>
        </authorList>
    </citation>
    <scope>NUCLEOTIDE SEQUENCE [LARGE SCALE GENOMIC DNA]</scope>
    <source>
        <strain evidence="2 3">KYPC3</strain>
    </source>
</reference>
<accession>A0A437Q9X5</accession>
<name>A0A437Q9X5_9GAMM</name>
<dbReference type="EMBL" id="SACS01000039">
    <property type="protein sequence ID" value="RVU31286.1"/>
    <property type="molecule type" value="Genomic_DNA"/>
</dbReference>
<comment type="caution">
    <text evidence="2">The sequence shown here is derived from an EMBL/GenBank/DDBJ whole genome shotgun (WGS) entry which is preliminary data.</text>
</comment>
<protein>
    <recommendedName>
        <fullName evidence="4">Tetratricopeptide repeat protein</fullName>
    </recommendedName>
</protein>
<dbReference type="RefSeq" id="WP_127701334.1">
    <property type="nucleotide sequence ID" value="NZ_SACS01000039.1"/>
</dbReference>
<sequence length="170" mass="18166">MKTRHTLWATSLLLASFASIAGSNGYKMVVIEEDLIAGAISAGTIGSVLADPTLAKSDDVFARQMSLCVAYAKTEQFDLAAKACHKAVIVSRQNATRPTEVDRELKSYAYSNRGVAKMLTGDNIGALADFQRADEIESSAVSQHNLSKLVAQLNGPVESRTAMLQTSSPE</sequence>
<feature type="signal peptide" evidence="1">
    <location>
        <begin position="1"/>
        <end position="21"/>
    </location>
</feature>
<feature type="chain" id="PRO_5019360137" description="Tetratricopeptide repeat protein" evidence="1">
    <location>
        <begin position="22"/>
        <end position="170"/>
    </location>
</feature>
<evidence type="ECO:0000313" key="2">
    <source>
        <dbReference type="EMBL" id="RVU31286.1"/>
    </source>
</evidence>
<dbReference type="AlphaFoldDB" id="A0A437Q9X5"/>
<keyword evidence="3" id="KW-1185">Reference proteome</keyword>
<dbReference type="Proteomes" id="UP000283077">
    <property type="component" value="Unassembled WGS sequence"/>
</dbReference>
<dbReference type="SUPFAM" id="SSF48452">
    <property type="entry name" value="TPR-like"/>
    <property type="match status" value="1"/>
</dbReference>
<evidence type="ECO:0000313" key="3">
    <source>
        <dbReference type="Proteomes" id="UP000283077"/>
    </source>
</evidence>
<dbReference type="OrthoDB" id="5766095at2"/>
<gene>
    <name evidence="2" type="ORF">EOE67_20025</name>
</gene>
<proteinExistence type="predicted"/>
<keyword evidence="1" id="KW-0732">Signal</keyword>
<organism evidence="2 3">
    <name type="scientific">Rheinheimera riviphila</name>
    <dbReference type="NCBI Taxonomy" id="1834037"/>
    <lineage>
        <taxon>Bacteria</taxon>
        <taxon>Pseudomonadati</taxon>
        <taxon>Pseudomonadota</taxon>
        <taxon>Gammaproteobacteria</taxon>
        <taxon>Chromatiales</taxon>
        <taxon>Chromatiaceae</taxon>
        <taxon>Rheinheimera</taxon>
    </lineage>
</organism>